<dbReference type="Gene3D" id="3.40.109.10">
    <property type="entry name" value="NADH Oxidase"/>
    <property type="match status" value="1"/>
</dbReference>
<reference evidence="2 3" key="1">
    <citation type="journal article" date="2014" name="PLoS Genet.">
        <title>Hidden diversity in honey bee gut symbionts detected by single-cell genomics.</title>
        <authorList>
            <person name="Engel P."/>
            <person name="Stepanauskas R."/>
            <person name="Moran N."/>
        </authorList>
    </citation>
    <scope>NUCLEOTIDE SEQUENCE [LARGE SCALE GENOMIC DNA]</scope>
    <source>
        <strain evidence="2 3">SCGC AB-598-J21</strain>
    </source>
</reference>
<dbReference type="SUPFAM" id="SSF55469">
    <property type="entry name" value="FMN-dependent nitroreductase-like"/>
    <property type="match status" value="1"/>
</dbReference>
<gene>
    <name evidence="2" type="ORF">SASC598J21_006430</name>
</gene>
<evidence type="ECO:0000259" key="1">
    <source>
        <dbReference type="Pfam" id="PF00881"/>
    </source>
</evidence>
<sequence length="49" mass="5911">MNITDISRQRYTTKHYDKTKKIPEEQLAQLFEVIRNSPSSVNSQPWHFF</sequence>
<comment type="caution">
    <text evidence="2">The sequence shown here is derived from an EMBL/GenBank/DDBJ whole genome shotgun (WGS) entry which is preliminary data.</text>
</comment>
<evidence type="ECO:0000313" key="2">
    <source>
        <dbReference type="EMBL" id="KEQ01586.1"/>
    </source>
</evidence>
<dbReference type="InterPro" id="IPR029479">
    <property type="entry name" value="Nitroreductase"/>
</dbReference>
<dbReference type="AlphaFoldDB" id="A0A074V8S7"/>
<name>A0A074V8S7_9NEIS</name>
<feature type="domain" description="Nitroreductase" evidence="1">
    <location>
        <begin position="8"/>
        <end position="49"/>
    </location>
</feature>
<protein>
    <submittedName>
        <fullName evidence="2">Nitroreductase</fullName>
    </submittedName>
</protein>
<dbReference type="InterPro" id="IPR000415">
    <property type="entry name" value="Nitroreductase-like"/>
</dbReference>
<dbReference type="GO" id="GO:0016491">
    <property type="term" value="F:oxidoreductase activity"/>
    <property type="evidence" value="ECO:0007669"/>
    <property type="project" value="InterPro"/>
</dbReference>
<feature type="non-terminal residue" evidence="2">
    <location>
        <position position="49"/>
    </location>
</feature>
<accession>A0A074V8S7</accession>
<dbReference type="Pfam" id="PF00881">
    <property type="entry name" value="Nitroreductase"/>
    <property type="match status" value="1"/>
</dbReference>
<organism evidence="2 3">
    <name type="scientific">Snodgrassella alvi SCGC AB-598-J21</name>
    <dbReference type="NCBI Taxonomy" id="1385367"/>
    <lineage>
        <taxon>Bacteria</taxon>
        <taxon>Pseudomonadati</taxon>
        <taxon>Pseudomonadota</taxon>
        <taxon>Betaproteobacteria</taxon>
        <taxon>Neisseriales</taxon>
        <taxon>Neisseriaceae</taxon>
        <taxon>Snodgrassella</taxon>
    </lineage>
</organism>
<proteinExistence type="predicted"/>
<dbReference type="Proteomes" id="UP000027644">
    <property type="component" value="Unassembled WGS sequence"/>
</dbReference>
<evidence type="ECO:0000313" key="3">
    <source>
        <dbReference type="Proteomes" id="UP000027644"/>
    </source>
</evidence>
<dbReference type="EMBL" id="AVQL01000393">
    <property type="protein sequence ID" value="KEQ01586.1"/>
    <property type="molecule type" value="Genomic_DNA"/>
</dbReference>